<feature type="compositionally biased region" description="Polar residues" evidence="1">
    <location>
        <begin position="311"/>
        <end position="325"/>
    </location>
</feature>
<evidence type="ECO:0000313" key="3">
    <source>
        <dbReference type="Proteomes" id="UP000297245"/>
    </source>
</evidence>
<reference evidence="2 3" key="1">
    <citation type="journal article" date="2019" name="Nat. Ecol. Evol.">
        <title>Megaphylogeny resolves global patterns of mushroom evolution.</title>
        <authorList>
            <person name="Varga T."/>
            <person name="Krizsan K."/>
            <person name="Foldi C."/>
            <person name="Dima B."/>
            <person name="Sanchez-Garcia M."/>
            <person name="Sanchez-Ramirez S."/>
            <person name="Szollosi G.J."/>
            <person name="Szarkandi J.G."/>
            <person name="Papp V."/>
            <person name="Albert L."/>
            <person name="Andreopoulos W."/>
            <person name="Angelini C."/>
            <person name="Antonin V."/>
            <person name="Barry K.W."/>
            <person name="Bougher N.L."/>
            <person name="Buchanan P."/>
            <person name="Buyck B."/>
            <person name="Bense V."/>
            <person name="Catcheside P."/>
            <person name="Chovatia M."/>
            <person name="Cooper J."/>
            <person name="Damon W."/>
            <person name="Desjardin D."/>
            <person name="Finy P."/>
            <person name="Geml J."/>
            <person name="Haridas S."/>
            <person name="Hughes K."/>
            <person name="Justo A."/>
            <person name="Karasinski D."/>
            <person name="Kautmanova I."/>
            <person name="Kiss B."/>
            <person name="Kocsube S."/>
            <person name="Kotiranta H."/>
            <person name="LaButti K.M."/>
            <person name="Lechner B.E."/>
            <person name="Liimatainen K."/>
            <person name="Lipzen A."/>
            <person name="Lukacs Z."/>
            <person name="Mihaltcheva S."/>
            <person name="Morgado L.N."/>
            <person name="Niskanen T."/>
            <person name="Noordeloos M.E."/>
            <person name="Ohm R.A."/>
            <person name="Ortiz-Santana B."/>
            <person name="Ovrebo C."/>
            <person name="Racz N."/>
            <person name="Riley R."/>
            <person name="Savchenko A."/>
            <person name="Shiryaev A."/>
            <person name="Soop K."/>
            <person name="Spirin V."/>
            <person name="Szebenyi C."/>
            <person name="Tomsovsky M."/>
            <person name="Tulloss R.E."/>
            <person name="Uehling J."/>
            <person name="Grigoriev I.V."/>
            <person name="Vagvolgyi C."/>
            <person name="Papp T."/>
            <person name="Martin F.M."/>
            <person name="Miettinen O."/>
            <person name="Hibbett D.S."/>
            <person name="Nagy L.G."/>
        </authorList>
    </citation>
    <scope>NUCLEOTIDE SEQUENCE [LARGE SCALE GENOMIC DNA]</scope>
    <source>
        <strain evidence="2 3">CBS 962.96</strain>
    </source>
</reference>
<name>A0A4S8MWC8_DENBC</name>
<feature type="compositionally biased region" description="Low complexity" evidence="1">
    <location>
        <begin position="645"/>
        <end position="668"/>
    </location>
</feature>
<dbReference type="Proteomes" id="UP000297245">
    <property type="component" value="Unassembled WGS sequence"/>
</dbReference>
<feature type="region of interest" description="Disordered" evidence="1">
    <location>
        <begin position="714"/>
        <end position="742"/>
    </location>
</feature>
<evidence type="ECO:0000256" key="1">
    <source>
        <dbReference type="SAM" id="MobiDB-lite"/>
    </source>
</evidence>
<feature type="compositionally biased region" description="Polar residues" evidence="1">
    <location>
        <begin position="206"/>
        <end position="217"/>
    </location>
</feature>
<dbReference type="AlphaFoldDB" id="A0A4S8MWC8"/>
<feature type="compositionally biased region" description="Low complexity" evidence="1">
    <location>
        <begin position="257"/>
        <end position="271"/>
    </location>
</feature>
<feature type="compositionally biased region" description="Acidic residues" evidence="1">
    <location>
        <begin position="714"/>
        <end position="735"/>
    </location>
</feature>
<feature type="compositionally biased region" description="Basic and acidic residues" evidence="1">
    <location>
        <begin position="855"/>
        <end position="870"/>
    </location>
</feature>
<feature type="region of interest" description="Disordered" evidence="1">
    <location>
        <begin position="782"/>
        <end position="876"/>
    </location>
</feature>
<proteinExistence type="predicted"/>
<feature type="compositionally biased region" description="Low complexity" evidence="1">
    <location>
        <begin position="538"/>
        <end position="564"/>
    </location>
</feature>
<feature type="compositionally biased region" description="Low complexity" evidence="1">
    <location>
        <begin position="97"/>
        <end position="110"/>
    </location>
</feature>
<sequence>MSVASWWKPFKKQKQPALTIQDPPTLPSSPSSPCYPNRPPSKSVSSAADSIEPKTPNDTQSRRQSLLTLSDSDPFAAHRPSHLEPDYVPKQPPQRVSYASASSHASDSLSIPDRPTKSSVIRDRLSQPDLPAPRPQMRARGLTDAGTPPPQTKFLNDSNTSSPRVVIRQPSVQRMGLPLSAPPSAKLPPPPPPPPGDNGDLAIDFPSNNRLSYGSTRSAKDRDSRIQSQQYIPRSKPPEPTLLDNPPTSRTLKKAISHQSLSQKSASSTSSTVIPPPLPDDSKAPRKQRSFHHPRFPLPPLPLNLRPNNNTNDTPSISRRGSSTDPPTPGRKRLFSGSSLRRPSTAQSLKDREEDSDFRSIFSLPIEDPKPASNNNNNITTSSFWDEQQVERPVDLLASPRPSTADYTPQQIISPSEMLVIEAKVQESRQGGRERNMSITSASTMASTNESDFGMHLANGFGNLSIAQSIMGGGGVEPSSSSLGRHNSVISTASSSMSRTGVGGGGIVSPKLPNSPNSSARLSIGSAISPRSSHPHSRPTTASTTASNSSFSATSPPTAAAANPSCPPGPPPADAQGIISLSPPPRPRRTPTTSSAHSGTGAITPKSSGSSSPQVNSNSINGIRVSIATGPVNVRNGLNGSGTEAGSAGLSGSVGRRSRSGSLTAQQGQQGGDNDMGLVSLNPPPRVRVVSKKRGNDVASRRKSLMRKPSFLEIDMDDDDDGEEEFKDGDDEVEGNDGRKEPVLDHINRMYAHAESLEQDHPSDLGLGLDLDLETFRKRKGSRLEVQVRSTRERSLSNSGSGSGSRSRPREGHSRSRDASRDGERPHENMEVTVSRVPSIPSHGLVSVKPLNLGSKRDGGVVRVQPRRDLPPVTKPLKLHRQESFLDLARESLDTVRSDSDEYDRN</sequence>
<dbReference type="EMBL" id="ML179037">
    <property type="protein sequence ID" value="THV07628.1"/>
    <property type="molecule type" value="Genomic_DNA"/>
</dbReference>
<feature type="compositionally biased region" description="Low complexity" evidence="1">
    <location>
        <begin position="796"/>
        <end position="806"/>
    </location>
</feature>
<accession>A0A4S8MWC8</accession>
<feature type="compositionally biased region" description="Pro residues" evidence="1">
    <location>
        <begin position="185"/>
        <end position="196"/>
    </location>
</feature>
<feature type="compositionally biased region" description="Basic and acidic residues" evidence="1">
    <location>
        <begin position="808"/>
        <end position="830"/>
    </location>
</feature>
<feature type="compositionally biased region" description="Low complexity" evidence="1">
    <location>
        <begin position="607"/>
        <end position="618"/>
    </location>
</feature>
<organism evidence="2 3">
    <name type="scientific">Dendrothele bispora (strain CBS 962.96)</name>
    <dbReference type="NCBI Taxonomy" id="1314807"/>
    <lineage>
        <taxon>Eukaryota</taxon>
        <taxon>Fungi</taxon>
        <taxon>Dikarya</taxon>
        <taxon>Basidiomycota</taxon>
        <taxon>Agaricomycotina</taxon>
        <taxon>Agaricomycetes</taxon>
        <taxon>Agaricomycetidae</taxon>
        <taxon>Agaricales</taxon>
        <taxon>Agaricales incertae sedis</taxon>
        <taxon>Dendrothele</taxon>
    </lineage>
</organism>
<feature type="compositionally biased region" description="Polar residues" evidence="1">
    <location>
        <begin position="336"/>
        <end position="348"/>
    </location>
</feature>
<feature type="region of interest" description="Disordered" evidence="1">
    <location>
        <begin position="1"/>
        <end position="387"/>
    </location>
</feature>
<feature type="compositionally biased region" description="Polar residues" evidence="1">
    <location>
        <begin position="56"/>
        <end position="71"/>
    </location>
</feature>
<feature type="compositionally biased region" description="Low complexity" evidence="1">
    <location>
        <begin position="437"/>
        <end position="447"/>
    </location>
</feature>
<evidence type="ECO:0000313" key="2">
    <source>
        <dbReference type="EMBL" id="THV07628.1"/>
    </source>
</evidence>
<gene>
    <name evidence="2" type="ORF">K435DRAFT_848044</name>
</gene>
<feature type="compositionally biased region" description="Polar residues" evidence="1">
    <location>
        <begin position="153"/>
        <end position="163"/>
    </location>
</feature>
<feature type="region of interest" description="Disordered" evidence="1">
    <location>
        <begin position="492"/>
        <end position="618"/>
    </location>
</feature>
<feature type="compositionally biased region" description="Basic and acidic residues" evidence="1">
    <location>
        <begin position="114"/>
        <end position="126"/>
    </location>
</feature>
<dbReference type="OrthoDB" id="3195323at2759"/>
<protein>
    <submittedName>
        <fullName evidence="2">Uncharacterized protein</fullName>
    </submittedName>
</protein>
<feature type="region of interest" description="Disordered" evidence="1">
    <location>
        <begin position="426"/>
        <end position="447"/>
    </location>
</feature>
<feature type="compositionally biased region" description="Basic residues" evidence="1">
    <location>
        <begin position="285"/>
        <end position="295"/>
    </location>
</feature>
<feature type="compositionally biased region" description="Basic and acidic residues" evidence="1">
    <location>
        <begin position="426"/>
        <end position="436"/>
    </location>
</feature>
<feature type="compositionally biased region" description="Polar residues" evidence="1">
    <location>
        <begin position="512"/>
        <end position="521"/>
    </location>
</feature>
<feature type="region of interest" description="Disordered" evidence="1">
    <location>
        <begin position="638"/>
        <end position="686"/>
    </location>
</feature>
<keyword evidence="3" id="KW-1185">Reference proteome</keyword>